<keyword evidence="5" id="KW-1185">Reference proteome</keyword>
<feature type="chain" id="PRO_5041996622" evidence="3">
    <location>
        <begin position="25"/>
        <end position="160"/>
    </location>
</feature>
<evidence type="ECO:0000313" key="5">
    <source>
        <dbReference type="Proteomes" id="UP001201163"/>
    </source>
</evidence>
<keyword evidence="2" id="KW-0472">Membrane</keyword>
<sequence>MPLRTMTLAYLLLSITLIPLPTSARPVAPFVLTARQNSSILMDRDVIFDIAFVIALFFACLGSFAWLASGGTVGGHPAEFFNRLFAVPIAFFRQLSAFCRSTSVLDVNNVNVAFIPRRGGASYPVATVPQGVRGGGPKRAGVARGSDDHPDSIRPVHAIL</sequence>
<gene>
    <name evidence="4" type="ORF">EDB92DRAFT_1949009</name>
</gene>
<keyword evidence="2" id="KW-0812">Transmembrane</keyword>
<proteinExistence type="predicted"/>
<dbReference type="Proteomes" id="UP001201163">
    <property type="component" value="Unassembled WGS sequence"/>
</dbReference>
<keyword evidence="2" id="KW-1133">Transmembrane helix</keyword>
<evidence type="ECO:0000256" key="1">
    <source>
        <dbReference type="SAM" id="MobiDB-lite"/>
    </source>
</evidence>
<evidence type="ECO:0000256" key="2">
    <source>
        <dbReference type="SAM" id="Phobius"/>
    </source>
</evidence>
<feature type="region of interest" description="Disordered" evidence="1">
    <location>
        <begin position="132"/>
        <end position="151"/>
    </location>
</feature>
<evidence type="ECO:0000313" key="4">
    <source>
        <dbReference type="EMBL" id="KAH8986729.1"/>
    </source>
</evidence>
<feature type="transmembrane region" description="Helical" evidence="2">
    <location>
        <begin position="48"/>
        <end position="68"/>
    </location>
</feature>
<protein>
    <submittedName>
        <fullName evidence="4">Uncharacterized protein</fullName>
    </submittedName>
</protein>
<feature type="signal peptide" evidence="3">
    <location>
        <begin position="1"/>
        <end position="24"/>
    </location>
</feature>
<dbReference type="EMBL" id="JAKELL010000052">
    <property type="protein sequence ID" value="KAH8986729.1"/>
    <property type="molecule type" value="Genomic_DNA"/>
</dbReference>
<name>A0AAD4LD88_9AGAM</name>
<organism evidence="4 5">
    <name type="scientific">Lactarius akahatsu</name>
    <dbReference type="NCBI Taxonomy" id="416441"/>
    <lineage>
        <taxon>Eukaryota</taxon>
        <taxon>Fungi</taxon>
        <taxon>Dikarya</taxon>
        <taxon>Basidiomycota</taxon>
        <taxon>Agaricomycotina</taxon>
        <taxon>Agaricomycetes</taxon>
        <taxon>Russulales</taxon>
        <taxon>Russulaceae</taxon>
        <taxon>Lactarius</taxon>
    </lineage>
</organism>
<comment type="caution">
    <text evidence="4">The sequence shown here is derived from an EMBL/GenBank/DDBJ whole genome shotgun (WGS) entry which is preliminary data.</text>
</comment>
<keyword evidence="3" id="KW-0732">Signal</keyword>
<dbReference type="AlphaFoldDB" id="A0AAD4LD88"/>
<accession>A0AAD4LD88</accession>
<reference evidence="4" key="1">
    <citation type="submission" date="2022-01" db="EMBL/GenBank/DDBJ databases">
        <title>Comparative genomics reveals a dynamic genome evolution in the ectomycorrhizal milk-cap (Lactarius) mushrooms.</title>
        <authorList>
            <consortium name="DOE Joint Genome Institute"/>
            <person name="Lebreton A."/>
            <person name="Tang N."/>
            <person name="Kuo A."/>
            <person name="LaButti K."/>
            <person name="Drula E."/>
            <person name="Barry K."/>
            <person name="Clum A."/>
            <person name="Lipzen A."/>
            <person name="Mousain D."/>
            <person name="Ng V."/>
            <person name="Wang R."/>
            <person name="Wang X."/>
            <person name="Dai Y."/>
            <person name="Henrissat B."/>
            <person name="Grigoriev I.V."/>
            <person name="Guerin-Laguette A."/>
            <person name="Yu F."/>
            <person name="Martin F.M."/>
        </authorList>
    </citation>
    <scope>NUCLEOTIDE SEQUENCE</scope>
    <source>
        <strain evidence="4">QP</strain>
    </source>
</reference>
<evidence type="ECO:0000256" key="3">
    <source>
        <dbReference type="SAM" id="SignalP"/>
    </source>
</evidence>